<feature type="compositionally biased region" description="Basic and acidic residues" evidence="1">
    <location>
        <begin position="18"/>
        <end position="29"/>
    </location>
</feature>
<evidence type="ECO:0000313" key="2">
    <source>
        <dbReference type="EMBL" id="CAA9482759.1"/>
    </source>
</evidence>
<dbReference type="AlphaFoldDB" id="A0A6J4RVI4"/>
<feature type="region of interest" description="Disordered" evidence="1">
    <location>
        <begin position="185"/>
        <end position="223"/>
    </location>
</feature>
<feature type="region of interest" description="Disordered" evidence="1">
    <location>
        <begin position="1"/>
        <end position="150"/>
    </location>
</feature>
<feature type="compositionally biased region" description="Basic and acidic residues" evidence="1">
    <location>
        <begin position="191"/>
        <end position="201"/>
    </location>
</feature>
<feature type="non-terminal residue" evidence="2">
    <location>
        <position position="1"/>
    </location>
</feature>
<feature type="compositionally biased region" description="Gly residues" evidence="1">
    <location>
        <begin position="212"/>
        <end position="223"/>
    </location>
</feature>
<feature type="compositionally biased region" description="Basic and acidic residues" evidence="1">
    <location>
        <begin position="59"/>
        <end position="71"/>
    </location>
</feature>
<dbReference type="EMBL" id="CADCVI010000192">
    <property type="protein sequence ID" value="CAA9482759.1"/>
    <property type="molecule type" value="Genomic_DNA"/>
</dbReference>
<gene>
    <name evidence="2" type="ORF">AVDCRST_MAG25-2872</name>
</gene>
<protein>
    <submittedName>
        <fullName evidence="2">DNA repair protein RadA</fullName>
    </submittedName>
</protein>
<name>A0A6J4RVI4_9ACTN</name>
<evidence type="ECO:0000256" key="1">
    <source>
        <dbReference type="SAM" id="MobiDB-lite"/>
    </source>
</evidence>
<sequence length="223" mass="23579">PHPAGVEEPLRLYKRGRGLRDDGRGDGRGRRPVGVLPEHARGRGAAWGGDRVPPGGDAADARGDREPRGAEPARSTPARRQRVRHRAGEHAVRGPLQKGRAGARGPGRVRERDGRGTRRGAGGGPRGRASDSLRAQGQAGRGGVGVLRGGRAYGGRALRLRGAAARGRASQARFRAYNRPGRRVRRFQSRLSERGVGRSVEEEGSFSVGGQDARGGRGGGVKL</sequence>
<accession>A0A6J4RVI4</accession>
<feature type="non-terminal residue" evidence="2">
    <location>
        <position position="223"/>
    </location>
</feature>
<proteinExistence type="predicted"/>
<reference evidence="2" key="1">
    <citation type="submission" date="2020-02" db="EMBL/GenBank/DDBJ databases">
        <authorList>
            <person name="Meier V. D."/>
        </authorList>
    </citation>
    <scope>NUCLEOTIDE SEQUENCE</scope>
    <source>
        <strain evidence="2">AVDCRST_MAG25</strain>
    </source>
</reference>
<feature type="compositionally biased region" description="Gly residues" evidence="1">
    <location>
        <begin position="139"/>
        <end position="150"/>
    </location>
</feature>
<organism evidence="2">
    <name type="scientific">uncultured Rubrobacteraceae bacterium</name>
    <dbReference type="NCBI Taxonomy" id="349277"/>
    <lineage>
        <taxon>Bacteria</taxon>
        <taxon>Bacillati</taxon>
        <taxon>Actinomycetota</taxon>
        <taxon>Rubrobacteria</taxon>
        <taxon>Rubrobacterales</taxon>
        <taxon>Rubrobacteraceae</taxon>
        <taxon>environmental samples</taxon>
    </lineage>
</organism>